<dbReference type="KEGG" id="psi:S70_20655"/>
<gene>
    <name evidence="1" type="ordered locus">S70_20655</name>
</gene>
<evidence type="ECO:0000313" key="2">
    <source>
        <dbReference type="Proteomes" id="UP000005012"/>
    </source>
</evidence>
<evidence type="ECO:0000313" key="1">
    <source>
        <dbReference type="EMBL" id="AFH95912.1"/>
    </source>
</evidence>
<dbReference type="PATRIC" id="fig|1157951.4.peg.4151"/>
<dbReference type="AlphaFoldDB" id="A0A140NVD0"/>
<organism evidence="1 2">
    <name type="scientific">Providencia stuartii (strain MRSN 2154)</name>
    <dbReference type="NCBI Taxonomy" id="1157951"/>
    <lineage>
        <taxon>Bacteria</taxon>
        <taxon>Pseudomonadati</taxon>
        <taxon>Pseudomonadota</taxon>
        <taxon>Gammaproteobacteria</taxon>
        <taxon>Enterobacterales</taxon>
        <taxon>Morganellaceae</taxon>
        <taxon>Providencia</taxon>
    </lineage>
</organism>
<dbReference type="HOGENOM" id="CLU_3220690_0_0_6"/>
<name>A0A140NVD0_PROSM</name>
<accession>A0A140NVD0</accession>
<reference evidence="1 2" key="1">
    <citation type="journal article" date="2012" name="J. Bacteriol.">
        <title>Complete Genome Sequence of Providencia stuartii Clinical Isolate MRSN 2154.</title>
        <authorList>
            <person name="Clifford R.J."/>
            <person name="Hang J."/>
            <person name="Riley M.C."/>
            <person name="Onmus-Leone F."/>
            <person name="Kuschner R.A."/>
            <person name="Lesho E.P."/>
            <person name="Waterman P.E."/>
        </authorList>
    </citation>
    <scope>NUCLEOTIDE SEQUENCE [LARGE SCALE GENOMIC DNA]</scope>
    <source>
        <strain evidence="1 2">MRSN 2154</strain>
    </source>
</reference>
<sequence>MVTLKSAFNRLGDMLTLKTSLAKYTHAGVNEGQYWQVKNYQDAL</sequence>
<proteinExistence type="predicted"/>
<dbReference type="EMBL" id="CP003488">
    <property type="protein sequence ID" value="AFH95912.1"/>
    <property type="molecule type" value="Genomic_DNA"/>
</dbReference>
<protein>
    <submittedName>
        <fullName evidence="1">Uncharacterized protein</fullName>
    </submittedName>
</protein>
<dbReference type="Proteomes" id="UP000005012">
    <property type="component" value="Chromosome"/>
</dbReference>
<reference evidence="2" key="2">
    <citation type="submission" date="2012-04" db="EMBL/GenBank/DDBJ databases">
        <title>Complete genome sequence of Providencia stuartii clinical isolate MRSN 2154.</title>
        <authorList>
            <person name="Clifford R.J."/>
            <person name="Hang J."/>
            <person name="Riley M.C."/>
            <person name="Onmus-Leone F."/>
            <person name="Kuschner R.A."/>
            <person name="Lesho E.P."/>
            <person name="Waterman P.E."/>
        </authorList>
    </citation>
    <scope>NUCLEOTIDE SEQUENCE [LARGE SCALE GENOMIC DNA]</scope>
    <source>
        <strain evidence="2">MRSN 2154</strain>
    </source>
</reference>